<dbReference type="SUPFAM" id="SSF109604">
    <property type="entry name" value="HD-domain/PDEase-like"/>
    <property type="match status" value="2"/>
</dbReference>
<dbReference type="NCBIfam" id="TIGR00277">
    <property type="entry name" value="HDIG"/>
    <property type="match status" value="1"/>
</dbReference>
<dbReference type="RefSeq" id="WP_092475051.1">
    <property type="nucleotide sequence ID" value="NZ_FOHN01000001.1"/>
</dbReference>
<evidence type="ECO:0000313" key="2">
    <source>
        <dbReference type="EMBL" id="SES64235.1"/>
    </source>
</evidence>
<reference evidence="2 3" key="1">
    <citation type="submission" date="2016-10" db="EMBL/GenBank/DDBJ databases">
        <authorList>
            <person name="de Groot N.N."/>
        </authorList>
    </citation>
    <scope>NUCLEOTIDE SEQUENCE [LARGE SCALE GENOMIC DNA]</scope>
    <source>
        <strain evidence="2 3">DSM 1801</strain>
    </source>
</reference>
<dbReference type="Gene3D" id="1.10.3210.10">
    <property type="entry name" value="Hypothetical protein af1432"/>
    <property type="match status" value="2"/>
</dbReference>
<dbReference type="STRING" id="29364.SAMN04487772_101162"/>
<dbReference type="Proteomes" id="UP000199800">
    <property type="component" value="Unassembled WGS sequence"/>
</dbReference>
<dbReference type="Pfam" id="PF01966">
    <property type="entry name" value="HD"/>
    <property type="match status" value="1"/>
</dbReference>
<gene>
    <name evidence="2" type="ORF">SAMN04487772_101162</name>
</gene>
<proteinExistence type="predicted"/>
<dbReference type="AlphaFoldDB" id="A0A1H9Y673"/>
<dbReference type="EMBL" id="FOHN01000001">
    <property type="protein sequence ID" value="SES64235.1"/>
    <property type="molecule type" value="Genomic_DNA"/>
</dbReference>
<dbReference type="OrthoDB" id="9804747at2"/>
<evidence type="ECO:0000313" key="3">
    <source>
        <dbReference type="Proteomes" id="UP000199800"/>
    </source>
</evidence>
<sequence>MGVIKNQDIYLVMHRSLSMVDKEITEHGKEVGYILYKMLVSQNKYFLQELIDYTTIGVLHDIGLYKSPDQETIHREETKNVWKHSIYGFLFLKYFSPLGNKAEIVLYHHLDYSKYQLINSAHIEVAEYLAFADKLDTFMRSSNEDRDAEFFAKQSGVRFSERAKQVFLNAEKKYQIFENIRTGAYEEELAALLRKKLTSEEQKRNFLEMLIYTIDFRSEHTVVHSLATTTFAVEIAKLMHLPAADIYNIYYGALLHDIGKLVTPVEILESPRRLNEDEMRIMQEHVVNSEKILRGTIDDTVLEIAIRHHEKLDGSGYHRGLKGEDLTIPQRIVAVADIISALYGKRSYKDSFDIERIKEILMADSDAGKLCPEVVGYAVRNMKWLVRNFEKKKEKTIGNYILIKEQYEEIYNKFKQFELEEEGQNEVPIKY</sequence>
<organism evidence="2 3">
    <name type="scientific">[Clostridium] polysaccharolyticum</name>
    <dbReference type="NCBI Taxonomy" id="29364"/>
    <lineage>
        <taxon>Bacteria</taxon>
        <taxon>Bacillati</taxon>
        <taxon>Bacillota</taxon>
        <taxon>Clostridia</taxon>
        <taxon>Lachnospirales</taxon>
        <taxon>Lachnospiraceae</taxon>
    </lineage>
</organism>
<keyword evidence="3" id="KW-1185">Reference proteome</keyword>
<feature type="domain" description="HD-GYP" evidence="1">
    <location>
        <begin position="199"/>
        <end position="394"/>
    </location>
</feature>
<accession>A0A1H9Y673</accession>
<dbReference type="SMART" id="SM00471">
    <property type="entry name" value="HDc"/>
    <property type="match status" value="2"/>
</dbReference>
<name>A0A1H9Y673_9FIRM</name>
<protein>
    <submittedName>
        <fullName evidence="2">HDIG domain-containing protein</fullName>
    </submittedName>
</protein>
<evidence type="ECO:0000259" key="1">
    <source>
        <dbReference type="PROSITE" id="PS51832"/>
    </source>
</evidence>
<dbReference type="InterPro" id="IPR003607">
    <property type="entry name" value="HD/PDEase_dom"/>
</dbReference>
<dbReference type="PANTHER" id="PTHR43155:SF2">
    <property type="entry name" value="CYCLIC DI-GMP PHOSPHODIESTERASE PA4108"/>
    <property type="match status" value="1"/>
</dbReference>
<dbReference type="PANTHER" id="PTHR43155">
    <property type="entry name" value="CYCLIC DI-GMP PHOSPHODIESTERASE PA4108-RELATED"/>
    <property type="match status" value="1"/>
</dbReference>
<dbReference type="Pfam" id="PF13487">
    <property type="entry name" value="HD_5"/>
    <property type="match status" value="1"/>
</dbReference>
<dbReference type="InterPro" id="IPR006675">
    <property type="entry name" value="HDIG_dom"/>
</dbReference>
<dbReference type="CDD" id="cd00077">
    <property type="entry name" value="HDc"/>
    <property type="match status" value="1"/>
</dbReference>
<dbReference type="InterPro" id="IPR006674">
    <property type="entry name" value="HD_domain"/>
</dbReference>
<dbReference type="PROSITE" id="PS51832">
    <property type="entry name" value="HD_GYP"/>
    <property type="match status" value="1"/>
</dbReference>
<dbReference type="InterPro" id="IPR037522">
    <property type="entry name" value="HD_GYP_dom"/>
</dbReference>